<dbReference type="GO" id="GO:0005829">
    <property type="term" value="C:cytosol"/>
    <property type="evidence" value="ECO:0007669"/>
    <property type="project" value="TreeGrafter"/>
</dbReference>
<dbReference type="InterPro" id="IPR000150">
    <property type="entry name" value="Cof"/>
</dbReference>
<dbReference type="PANTHER" id="PTHR10000:SF53">
    <property type="entry name" value="5-AMINO-6-(5-PHOSPHO-D-RIBITYLAMINO)URACIL PHOSPHATASE YBJI-RELATED"/>
    <property type="match status" value="1"/>
</dbReference>
<keyword evidence="1" id="KW-0378">Hydrolase</keyword>
<dbReference type="InterPro" id="IPR036412">
    <property type="entry name" value="HAD-like_sf"/>
</dbReference>
<reference evidence="1 2" key="1">
    <citation type="submission" date="2018-06" db="EMBL/GenBank/DDBJ databases">
        <authorList>
            <consortium name="Pathogen Informatics"/>
            <person name="Doyle S."/>
        </authorList>
    </citation>
    <scope>NUCLEOTIDE SEQUENCE [LARGE SCALE GENOMIC DNA]</scope>
    <source>
        <strain evidence="1 2">NCTC10571</strain>
    </source>
</reference>
<dbReference type="GO" id="GO:0000287">
    <property type="term" value="F:magnesium ion binding"/>
    <property type="evidence" value="ECO:0007669"/>
    <property type="project" value="TreeGrafter"/>
</dbReference>
<dbReference type="InterPro" id="IPR006379">
    <property type="entry name" value="HAD-SF_hydro_IIB"/>
</dbReference>
<dbReference type="SFLD" id="SFLDS00003">
    <property type="entry name" value="Haloacid_Dehalogenase"/>
    <property type="match status" value="1"/>
</dbReference>
<gene>
    <name evidence="1" type="primary">supH</name>
    <name evidence="1" type="ORF">NCTC10571_00148</name>
</gene>
<dbReference type="EC" id="3.1.3.23" evidence="1"/>
<dbReference type="GO" id="GO:0050308">
    <property type="term" value="F:sugar-phosphatase activity"/>
    <property type="evidence" value="ECO:0007669"/>
    <property type="project" value="UniProtKB-EC"/>
</dbReference>
<dbReference type="SUPFAM" id="SSF56784">
    <property type="entry name" value="HAD-like"/>
    <property type="match status" value="1"/>
</dbReference>
<dbReference type="Pfam" id="PF08282">
    <property type="entry name" value="Hydrolase_3"/>
    <property type="match status" value="1"/>
</dbReference>
<dbReference type="Gene3D" id="3.40.50.1000">
    <property type="entry name" value="HAD superfamily/HAD-like"/>
    <property type="match status" value="1"/>
</dbReference>
<dbReference type="EMBL" id="UGPP01000001">
    <property type="protein sequence ID" value="STY70055.1"/>
    <property type="molecule type" value="Genomic_DNA"/>
</dbReference>
<dbReference type="RefSeq" id="WP_018999962.1">
    <property type="nucleotide sequence ID" value="NZ_UGPP01000001.1"/>
</dbReference>
<dbReference type="NCBIfam" id="TIGR01484">
    <property type="entry name" value="HAD-SF-IIB"/>
    <property type="match status" value="1"/>
</dbReference>
<dbReference type="PANTHER" id="PTHR10000">
    <property type="entry name" value="PHOSPHOSERINE PHOSPHATASE"/>
    <property type="match status" value="1"/>
</dbReference>
<evidence type="ECO:0000313" key="1">
    <source>
        <dbReference type="EMBL" id="STY70055.1"/>
    </source>
</evidence>
<name>A0A378NQG8_9FIRM</name>
<accession>A0A378NQG8</accession>
<dbReference type="SFLD" id="SFLDG01140">
    <property type="entry name" value="C2.B:_Phosphomannomutase_and_P"/>
    <property type="match status" value="1"/>
</dbReference>
<dbReference type="Proteomes" id="UP000255234">
    <property type="component" value="Unassembled WGS sequence"/>
</dbReference>
<organism evidence="1 2">
    <name type="scientific">Megamonas hypermegale</name>
    <dbReference type="NCBI Taxonomy" id="158847"/>
    <lineage>
        <taxon>Bacteria</taxon>
        <taxon>Bacillati</taxon>
        <taxon>Bacillota</taxon>
        <taxon>Negativicutes</taxon>
        <taxon>Selenomonadales</taxon>
        <taxon>Selenomonadaceae</taxon>
        <taxon>Megamonas</taxon>
    </lineage>
</organism>
<dbReference type="CDD" id="cd07518">
    <property type="entry name" value="HAD_YbiV-Like"/>
    <property type="match status" value="1"/>
</dbReference>
<sequence length="268" mass="30820">MIKWIISDMDGTLLVEPNKLPDDFDEIMDLLKQHNIMFSPASGRQYQALVSQFPKYKDDLLFISENGTYVCQHDKEIFSATLPDTAVQKIIAETAKLPKVEIVLSGKKGGYIISQNKEFHDELNLYYTQYKILHDFSEVDDEIIKISLCDCFNRDSLNNVYKKFLPLADEMQVVLSSDIWVDIIPLGINKGVAIQKLQKKLNIKPEECVAFGDYLNDYEMMQSVYYSYAMENAIPELKKVARYIAPPNYKNGVVKTIRQLLAQQESNH</sequence>
<dbReference type="InterPro" id="IPR023214">
    <property type="entry name" value="HAD_sf"/>
</dbReference>
<dbReference type="SFLD" id="SFLDG01144">
    <property type="entry name" value="C2.B.4:_PGP_Like"/>
    <property type="match status" value="1"/>
</dbReference>
<dbReference type="AlphaFoldDB" id="A0A378NQG8"/>
<evidence type="ECO:0000313" key="2">
    <source>
        <dbReference type="Proteomes" id="UP000255234"/>
    </source>
</evidence>
<dbReference type="Gene3D" id="3.30.1240.10">
    <property type="match status" value="1"/>
</dbReference>
<proteinExistence type="predicted"/>
<dbReference type="NCBIfam" id="TIGR00099">
    <property type="entry name" value="Cof-subfamily"/>
    <property type="match status" value="1"/>
</dbReference>
<protein>
    <submittedName>
        <fullName evidence="1">Sugar phosphatase SupH</fullName>
        <ecNumber evidence="1">3.1.3.23</ecNumber>
    </submittedName>
</protein>